<dbReference type="HOGENOM" id="CLU_010194_1_3_1"/>
<dbReference type="GO" id="GO:0016614">
    <property type="term" value="F:oxidoreductase activity, acting on CH-OH group of donors"/>
    <property type="evidence" value="ECO:0007669"/>
    <property type="project" value="UniProtKB-ARBA"/>
</dbReference>
<dbReference type="InterPro" id="IPR002347">
    <property type="entry name" value="SDR_fam"/>
</dbReference>
<dbReference type="Gene3D" id="3.40.50.720">
    <property type="entry name" value="NAD(P)-binding Rossmann-like Domain"/>
    <property type="match status" value="1"/>
</dbReference>
<dbReference type="KEGG" id="scm:SCHCO_02581288"/>
<dbReference type="RefSeq" id="XP_003031324.1">
    <property type="nucleotide sequence ID" value="XM_003031278.1"/>
</dbReference>
<dbReference type="STRING" id="578458.D8Q7H5"/>
<dbReference type="EMBL" id="GL377307">
    <property type="protein sequence ID" value="EFI96421.1"/>
    <property type="molecule type" value="Genomic_DNA"/>
</dbReference>
<dbReference type="VEuPathDB" id="FungiDB:SCHCODRAFT_02581288"/>
<dbReference type="Pfam" id="PF13561">
    <property type="entry name" value="adh_short_C2"/>
    <property type="match status" value="1"/>
</dbReference>
<proteinExistence type="inferred from homology"/>
<evidence type="ECO:0000313" key="5">
    <source>
        <dbReference type="Proteomes" id="UP000007431"/>
    </source>
</evidence>
<dbReference type="SMART" id="SM00822">
    <property type="entry name" value="PKS_KR"/>
    <property type="match status" value="1"/>
</dbReference>
<accession>D8Q7H5</accession>
<organism evidence="5">
    <name type="scientific">Schizophyllum commune (strain H4-8 / FGSC 9210)</name>
    <name type="common">Split gill fungus</name>
    <dbReference type="NCBI Taxonomy" id="578458"/>
    <lineage>
        <taxon>Eukaryota</taxon>
        <taxon>Fungi</taxon>
        <taxon>Dikarya</taxon>
        <taxon>Basidiomycota</taxon>
        <taxon>Agaricomycotina</taxon>
        <taxon>Agaricomycetes</taxon>
        <taxon>Agaricomycetidae</taxon>
        <taxon>Agaricales</taxon>
        <taxon>Schizophyllaceae</taxon>
        <taxon>Schizophyllum</taxon>
    </lineage>
</organism>
<dbReference type="eggNOG" id="KOG0725">
    <property type="taxonomic scope" value="Eukaryota"/>
</dbReference>
<dbReference type="PANTHER" id="PTHR48107:SF7">
    <property type="entry name" value="RE15974P"/>
    <property type="match status" value="1"/>
</dbReference>
<evidence type="ECO:0000259" key="3">
    <source>
        <dbReference type="SMART" id="SM00822"/>
    </source>
</evidence>
<dbReference type="Proteomes" id="UP000007431">
    <property type="component" value="Unassembled WGS sequence"/>
</dbReference>
<evidence type="ECO:0000256" key="2">
    <source>
        <dbReference type="ARBA" id="ARBA00023002"/>
    </source>
</evidence>
<dbReference type="InParanoid" id="D8Q7H5"/>
<dbReference type="InterPro" id="IPR036291">
    <property type="entry name" value="NAD(P)-bd_dom_sf"/>
</dbReference>
<dbReference type="OrthoDB" id="5327538at2759"/>
<protein>
    <recommendedName>
        <fullName evidence="3">Ketoreductase domain-containing protein</fullName>
    </recommendedName>
</protein>
<keyword evidence="5" id="KW-1185">Reference proteome</keyword>
<dbReference type="InterPro" id="IPR057326">
    <property type="entry name" value="KR_dom"/>
</dbReference>
<dbReference type="SUPFAM" id="SSF51735">
    <property type="entry name" value="NAD(P)-binding Rossmann-fold domains"/>
    <property type="match status" value="1"/>
</dbReference>
<evidence type="ECO:0000313" key="4">
    <source>
        <dbReference type="EMBL" id="EFI96421.1"/>
    </source>
</evidence>
<dbReference type="PRINTS" id="PR00081">
    <property type="entry name" value="GDHRDH"/>
</dbReference>
<feature type="domain" description="Ketoreductase" evidence="3">
    <location>
        <begin position="14"/>
        <end position="198"/>
    </location>
</feature>
<sequence length="262" mass="27698">MTTTISTASGLHGKVVIVTGSSRGIGEEIAYEFGKHGAKIMITYVSETSTTRAHSLATRINELNNGAQAVAVRADLRDPEAPAELVKATLAAFNTDAIDVLVNNAGTELVRPISETTIADYENVFDINVRAVILLTKAVVPVLRAPGRIINISSMAARRGAAYYGLYAASKAALEGFSRACAAELGALGHSVNVVSPGPIVGTEMFEMIPDAYVEEQKRRTAMQQRLGTMGDVAPIVVWLAGESARWVTAQTISATGGAEMY</sequence>
<dbReference type="AlphaFoldDB" id="D8Q7H5"/>
<keyword evidence="2" id="KW-0560">Oxidoreductase</keyword>
<dbReference type="FunFam" id="3.40.50.720:FF:000084">
    <property type="entry name" value="Short-chain dehydrogenase reductase"/>
    <property type="match status" value="1"/>
</dbReference>
<gene>
    <name evidence="4" type="ORF">SCHCODRAFT_56339</name>
</gene>
<comment type="similarity">
    <text evidence="1">Belongs to the short-chain dehydrogenases/reductases (SDR) family.</text>
</comment>
<evidence type="ECO:0000256" key="1">
    <source>
        <dbReference type="ARBA" id="ARBA00006484"/>
    </source>
</evidence>
<dbReference type="GeneID" id="9587449"/>
<dbReference type="PRINTS" id="PR00080">
    <property type="entry name" value="SDRFAMILY"/>
</dbReference>
<name>D8Q7H5_SCHCM</name>
<dbReference type="OMA" id="AMHRTNI"/>
<dbReference type="PANTHER" id="PTHR48107">
    <property type="entry name" value="NADPH-DEPENDENT ALDEHYDE REDUCTASE-LIKE PROTEIN, CHLOROPLASTIC-RELATED"/>
    <property type="match status" value="1"/>
</dbReference>
<reference evidence="4 5" key="1">
    <citation type="journal article" date="2010" name="Nat. Biotechnol.">
        <title>Genome sequence of the model mushroom Schizophyllum commune.</title>
        <authorList>
            <person name="Ohm R.A."/>
            <person name="de Jong J.F."/>
            <person name="Lugones L.G."/>
            <person name="Aerts A."/>
            <person name="Kothe E."/>
            <person name="Stajich J.E."/>
            <person name="de Vries R.P."/>
            <person name="Record E."/>
            <person name="Levasseur A."/>
            <person name="Baker S.E."/>
            <person name="Bartholomew K.A."/>
            <person name="Coutinho P.M."/>
            <person name="Erdmann S."/>
            <person name="Fowler T.J."/>
            <person name="Gathman A.C."/>
            <person name="Lombard V."/>
            <person name="Henrissat B."/>
            <person name="Knabe N."/>
            <person name="Kuees U."/>
            <person name="Lilly W.W."/>
            <person name="Lindquist E."/>
            <person name="Lucas S."/>
            <person name="Magnuson J.K."/>
            <person name="Piumi F."/>
            <person name="Raudaskoski M."/>
            <person name="Salamov A."/>
            <person name="Schmutz J."/>
            <person name="Schwarze F.W.M.R."/>
            <person name="vanKuyk P.A."/>
            <person name="Horton J.S."/>
            <person name="Grigoriev I.V."/>
            <person name="Woesten H.A.B."/>
        </authorList>
    </citation>
    <scope>NUCLEOTIDE SEQUENCE [LARGE SCALE GENOMIC DNA]</scope>
    <source>
        <strain evidence="5">H4-8 / FGSC 9210</strain>
    </source>
</reference>